<dbReference type="Proteomes" id="UP000291084">
    <property type="component" value="Chromosome 10"/>
</dbReference>
<protein>
    <recommendedName>
        <fullName evidence="4">Reverse transcriptase Ty1/copia-type domain-containing protein</fullName>
    </recommendedName>
</protein>
<evidence type="ECO:0000313" key="3">
    <source>
        <dbReference type="Proteomes" id="UP000291084"/>
    </source>
</evidence>
<gene>
    <name evidence="2" type="primary">Vigan.10G092300</name>
    <name evidence="2" type="ORF">VIGAN_10092300</name>
</gene>
<sequence>MVESKGKDMFAHTPHQNQKAIGAPAAESDFSQSAIHLANNQIYHSRTKHIDVKLHFVRNIVEYGAIQICKITSEDNLADMLTKPLAKEKFQKCLSKIGFV</sequence>
<evidence type="ECO:0000256" key="1">
    <source>
        <dbReference type="SAM" id="MobiDB-lite"/>
    </source>
</evidence>
<dbReference type="AlphaFoldDB" id="A0A0S3T374"/>
<evidence type="ECO:0000313" key="2">
    <source>
        <dbReference type="EMBL" id="BAT99477.1"/>
    </source>
</evidence>
<keyword evidence="3" id="KW-1185">Reference proteome</keyword>
<evidence type="ECO:0008006" key="4">
    <source>
        <dbReference type="Google" id="ProtNLM"/>
    </source>
</evidence>
<name>A0A0S3T374_PHAAN</name>
<proteinExistence type="predicted"/>
<accession>A0A0S3T374</accession>
<reference evidence="2 3" key="1">
    <citation type="journal article" date="2015" name="Sci. Rep.">
        <title>The power of single molecule real-time sequencing technology in the de novo assembly of a eukaryotic genome.</title>
        <authorList>
            <person name="Sakai H."/>
            <person name="Naito K."/>
            <person name="Ogiso-Tanaka E."/>
            <person name="Takahashi Y."/>
            <person name="Iseki K."/>
            <person name="Muto C."/>
            <person name="Satou K."/>
            <person name="Teruya K."/>
            <person name="Shiroma A."/>
            <person name="Shimoji M."/>
            <person name="Hirano T."/>
            <person name="Itoh T."/>
            <person name="Kaga A."/>
            <person name="Tomooka N."/>
        </authorList>
    </citation>
    <scope>NUCLEOTIDE SEQUENCE [LARGE SCALE GENOMIC DNA]</scope>
    <source>
        <strain evidence="3">cv. Shumari</strain>
    </source>
</reference>
<feature type="region of interest" description="Disordered" evidence="1">
    <location>
        <begin position="1"/>
        <end position="23"/>
    </location>
</feature>
<dbReference type="CDD" id="cd09272">
    <property type="entry name" value="RNase_HI_RT_Ty1"/>
    <property type="match status" value="1"/>
</dbReference>
<feature type="compositionally biased region" description="Basic and acidic residues" evidence="1">
    <location>
        <begin position="1"/>
        <end position="10"/>
    </location>
</feature>
<dbReference type="OrthoDB" id="2551793at2759"/>
<organism evidence="2 3">
    <name type="scientific">Vigna angularis var. angularis</name>
    <dbReference type="NCBI Taxonomy" id="157739"/>
    <lineage>
        <taxon>Eukaryota</taxon>
        <taxon>Viridiplantae</taxon>
        <taxon>Streptophyta</taxon>
        <taxon>Embryophyta</taxon>
        <taxon>Tracheophyta</taxon>
        <taxon>Spermatophyta</taxon>
        <taxon>Magnoliopsida</taxon>
        <taxon>eudicotyledons</taxon>
        <taxon>Gunneridae</taxon>
        <taxon>Pentapetalae</taxon>
        <taxon>rosids</taxon>
        <taxon>fabids</taxon>
        <taxon>Fabales</taxon>
        <taxon>Fabaceae</taxon>
        <taxon>Papilionoideae</taxon>
        <taxon>50 kb inversion clade</taxon>
        <taxon>NPAAA clade</taxon>
        <taxon>indigoferoid/millettioid clade</taxon>
        <taxon>Phaseoleae</taxon>
        <taxon>Vigna</taxon>
    </lineage>
</organism>
<dbReference type="EMBL" id="AP015043">
    <property type="protein sequence ID" value="BAT99477.1"/>
    <property type="molecule type" value="Genomic_DNA"/>
</dbReference>